<sequence length="253" mass="27145">MPRTTHQQKVLSARQFLYGKELSSALLALTEQDMRIIQSALGAGSCPKSLAEAIREIATSGDRPLEPGEIAEVTRDPVRHVNLHSLLADEPQQKFFELDDPLIAELEQLLEVGKTTDAVAKLQDHLDGLSPEKRGNRRPVAALGLTPTASAKSDPLAEAVKTLPLRLRSRPVLCSENRNNKDGSLLFSACENGYKLTGTVKKNVQSAGRLMLGPRADSFVSLCSRSGVSVVPPTGGAKGKPPAQRGGSIKLQL</sequence>
<organism evidence="2">
    <name type="scientific">Erysiphe necator associated polymycovirus 1</name>
    <dbReference type="NCBI Taxonomy" id="2742555"/>
    <lineage>
        <taxon>Viruses</taxon>
        <taxon>Riboviria</taxon>
        <taxon>Riboviria incertae sedis</taxon>
        <taxon>Polymycoviridae</taxon>
        <taxon>Polymycovirus</taxon>
    </lineage>
</organism>
<reference evidence="2" key="1">
    <citation type="submission" date="2019-10" db="EMBL/GenBank/DDBJ databases">
        <title>The miscellaneous mycovirome associated to the plant pathogenic fungus Erysiphe necator.</title>
        <authorList>
            <person name="Rodriguez-Romero J."/>
            <person name="Chiapello M."/>
            <person name="Cordoba L."/>
            <person name="Turina M."/>
            <person name="Ayllon M.A."/>
        </authorList>
    </citation>
    <scope>NUCLEOTIDE SEQUENCE</scope>
    <source>
        <strain evidence="2">PMS1_DN9966</strain>
    </source>
</reference>
<dbReference type="GO" id="GO:0032259">
    <property type="term" value="P:methylation"/>
    <property type="evidence" value="ECO:0007669"/>
    <property type="project" value="UniProtKB-KW"/>
</dbReference>
<accession>A0A8E3YX70</accession>
<protein>
    <submittedName>
        <fullName evidence="2">Methyltransferase</fullName>
    </submittedName>
</protein>
<dbReference type="InterPro" id="IPR058041">
    <property type="entry name" value="CcFV1_CP"/>
</dbReference>
<dbReference type="EMBL" id="MN617798">
    <property type="protein sequence ID" value="QKK35404.1"/>
    <property type="molecule type" value="Genomic_RNA"/>
</dbReference>
<feature type="compositionally biased region" description="Low complexity" evidence="1">
    <location>
        <begin position="232"/>
        <end position="243"/>
    </location>
</feature>
<dbReference type="GO" id="GO:0008168">
    <property type="term" value="F:methyltransferase activity"/>
    <property type="evidence" value="ECO:0007669"/>
    <property type="project" value="UniProtKB-KW"/>
</dbReference>
<feature type="region of interest" description="Disordered" evidence="1">
    <location>
        <begin position="232"/>
        <end position="253"/>
    </location>
</feature>
<evidence type="ECO:0000313" key="2">
    <source>
        <dbReference type="EMBL" id="QKK35404.1"/>
    </source>
</evidence>
<keyword evidence="2" id="KW-0808">Transferase</keyword>
<evidence type="ECO:0000256" key="1">
    <source>
        <dbReference type="SAM" id="MobiDB-lite"/>
    </source>
</evidence>
<proteinExistence type="predicted"/>
<dbReference type="Pfam" id="PF25660">
    <property type="entry name" value="CcFV1_CP"/>
    <property type="match status" value="1"/>
</dbReference>
<name>A0A8E3YX70_9VIRU</name>
<keyword evidence="2" id="KW-0489">Methyltransferase</keyword>